<keyword evidence="3" id="KW-1185">Reference proteome</keyword>
<name>A0ABU0XKL6_9MICO</name>
<feature type="transmembrane region" description="Helical" evidence="1">
    <location>
        <begin position="89"/>
        <end position="112"/>
    </location>
</feature>
<reference evidence="2 3" key="1">
    <citation type="submission" date="2023-08" db="EMBL/GenBank/DDBJ databases">
        <title>Microbacterium sp. nov., isolated from a waste landfill.</title>
        <authorList>
            <person name="Wen W."/>
        </authorList>
    </citation>
    <scope>NUCLEOTIDE SEQUENCE [LARGE SCALE GENOMIC DNA]</scope>
    <source>
        <strain evidence="2 3">ASV81</strain>
    </source>
</reference>
<dbReference type="NCBIfam" id="NF038403">
    <property type="entry name" value="perm_prefix_1"/>
    <property type="match status" value="1"/>
</dbReference>
<feature type="transmembrane region" description="Helical" evidence="1">
    <location>
        <begin position="173"/>
        <end position="192"/>
    </location>
</feature>
<gene>
    <name evidence="2" type="ORF">RBR11_17405</name>
</gene>
<dbReference type="InterPro" id="IPR047928">
    <property type="entry name" value="Perm_prefix_1"/>
</dbReference>
<keyword evidence="1" id="KW-0472">Membrane</keyword>
<feature type="transmembrane region" description="Helical" evidence="1">
    <location>
        <begin position="285"/>
        <end position="306"/>
    </location>
</feature>
<feature type="transmembrane region" description="Helical" evidence="1">
    <location>
        <begin position="212"/>
        <end position="234"/>
    </location>
</feature>
<evidence type="ECO:0000256" key="1">
    <source>
        <dbReference type="SAM" id="Phobius"/>
    </source>
</evidence>
<dbReference type="EMBL" id="JAVFCB010000013">
    <property type="protein sequence ID" value="MDQ4215696.1"/>
    <property type="molecule type" value="Genomic_DNA"/>
</dbReference>
<feature type="transmembrane region" description="Helical" evidence="1">
    <location>
        <begin position="118"/>
        <end position="145"/>
    </location>
</feature>
<proteinExistence type="predicted"/>
<dbReference type="Proteomes" id="UP001230289">
    <property type="component" value="Unassembled WGS sequence"/>
</dbReference>
<sequence>MDTNLSLSERYVTAVARSVPAADRDEISAELRASIADQLDGRVEAGQAPEAAEYAVVAELGDPIAYAASLSGRPLLLIGPRYYTAWLRLLRLLLLMVVPTATLATGLVHAIGGGDTGAVIGAMIPVLITSTVHVGFWTTLAFAALERAGKVGDIGLDWTPDKLPRRAIPTARLADFAGTAVLFAILIGSVVWDRTIGWGQDHVRLLSADLWPGTMIVWFALLALGLAVEVTVVVRGRWNVPLALANTAIALVALIGAIALVWQDRVLDHDLMAHMRAASTPTTDVVQIVNIVLTVVLAGILVGLVMDLSRKLGLARAV</sequence>
<feature type="transmembrane region" description="Helical" evidence="1">
    <location>
        <begin position="241"/>
        <end position="262"/>
    </location>
</feature>
<accession>A0ABU0XKL6</accession>
<comment type="caution">
    <text evidence="2">The sequence shown here is derived from an EMBL/GenBank/DDBJ whole genome shotgun (WGS) entry which is preliminary data.</text>
</comment>
<protein>
    <submittedName>
        <fullName evidence="2">Permease prefix domain 1-containing protein</fullName>
    </submittedName>
</protein>
<evidence type="ECO:0000313" key="3">
    <source>
        <dbReference type="Proteomes" id="UP001230289"/>
    </source>
</evidence>
<keyword evidence="1" id="KW-0812">Transmembrane</keyword>
<keyword evidence="1" id="KW-1133">Transmembrane helix</keyword>
<dbReference type="RefSeq" id="WP_308490643.1">
    <property type="nucleotide sequence ID" value="NZ_JAVFCB010000013.1"/>
</dbReference>
<evidence type="ECO:0000313" key="2">
    <source>
        <dbReference type="EMBL" id="MDQ4215696.1"/>
    </source>
</evidence>
<organism evidence="2 3">
    <name type="scientific">Microbacterium capsulatum</name>
    <dbReference type="NCBI Taxonomy" id="3041921"/>
    <lineage>
        <taxon>Bacteria</taxon>
        <taxon>Bacillati</taxon>
        <taxon>Actinomycetota</taxon>
        <taxon>Actinomycetes</taxon>
        <taxon>Micrococcales</taxon>
        <taxon>Microbacteriaceae</taxon>
        <taxon>Microbacterium</taxon>
    </lineage>
</organism>